<dbReference type="Proteomes" id="UP001610335">
    <property type="component" value="Unassembled WGS sequence"/>
</dbReference>
<proteinExistence type="predicted"/>
<reference evidence="1 2" key="1">
    <citation type="submission" date="2024-07" db="EMBL/GenBank/DDBJ databases">
        <title>Section-level genome sequencing and comparative genomics of Aspergillus sections Usti and Cavernicolus.</title>
        <authorList>
            <consortium name="Lawrence Berkeley National Laboratory"/>
            <person name="Nybo J.L."/>
            <person name="Vesth T.C."/>
            <person name="Theobald S."/>
            <person name="Frisvad J.C."/>
            <person name="Larsen T.O."/>
            <person name="Kjaerboelling I."/>
            <person name="Rothschild-Mancinelli K."/>
            <person name="Lyhne E.K."/>
            <person name="Kogle M.E."/>
            <person name="Barry K."/>
            <person name="Clum A."/>
            <person name="Na H."/>
            <person name="Ledsgaard L."/>
            <person name="Lin J."/>
            <person name="Lipzen A."/>
            <person name="Kuo A."/>
            <person name="Riley R."/>
            <person name="Mondo S."/>
            <person name="LaButti K."/>
            <person name="Haridas S."/>
            <person name="Pangalinan J."/>
            <person name="Salamov A.A."/>
            <person name="Simmons B.A."/>
            <person name="Magnuson J.K."/>
            <person name="Chen J."/>
            <person name="Drula E."/>
            <person name="Henrissat B."/>
            <person name="Wiebenga A."/>
            <person name="Lubbers R.J."/>
            <person name="Gomes A.C."/>
            <person name="Makela M.R."/>
            <person name="Stajich J."/>
            <person name="Grigoriev I.V."/>
            <person name="Mortensen U.H."/>
            <person name="De vries R.P."/>
            <person name="Baker S.E."/>
            <person name="Andersen M.R."/>
        </authorList>
    </citation>
    <scope>NUCLEOTIDE SEQUENCE [LARGE SCALE GENOMIC DNA]</scope>
    <source>
        <strain evidence="1 2">CBS 600.67</strain>
    </source>
</reference>
<evidence type="ECO:0000313" key="1">
    <source>
        <dbReference type="EMBL" id="KAL2829456.1"/>
    </source>
</evidence>
<keyword evidence="2" id="KW-1185">Reference proteome</keyword>
<dbReference type="EMBL" id="JBFXLS010000016">
    <property type="protein sequence ID" value="KAL2829456.1"/>
    <property type="molecule type" value="Genomic_DNA"/>
</dbReference>
<comment type="caution">
    <text evidence="1">The sequence shown here is derived from an EMBL/GenBank/DDBJ whole genome shotgun (WGS) entry which is preliminary data.</text>
</comment>
<organism evidence="1 2">
    <name type="scientific">Aspergillus cavernicola</name>
    <dbReference type="NCBI Taxonomy" id="176166"/>
    <lineage>
        <taxon>Eukaryota</taxon>
        <taxon>Fungi</taxon>
        <taxon>Dikarya</taxon>
        <taxon>Ascomycota</taxon>
        <taxon>Pezizomycotina</taxon>
        <taxon>Eurotiomycetes</taxon>
        <taxon>Eurotiomycetidae</taxon>
        <taxon>Eurotiales</taxon>
        <taxon>Aspergillaceae</taxon>
        <taxon>Aspergillus</taxon>
        <taxon>Aspergillus subgen. Nidulantes</taxon>
    </lineage>
</organism>
<sequence length="208" mass="23212">MLKESLEKFRNGAEDWQSIVVPTNALISAGIKSPVKTLQILKDEDSVLELFLPFDMEFTYGAAMHVAMAGVLFHNIAESQSCVKDACSILDQMVERGSKLAAARKSELVQLEAIFLELATQIERRGLEALTLPYHGDYIMRVEQRERRSYPLPYLTLMYKESTQNCTCRKQHPQPSVFSTLGTCIAVLPGKMSITGKGTVDDIHNAKS</sequence>
<name>A0ABR4INV1_9EURO</name>
<protein>
    <submittedName>
        <fullName evidence="1">Uncharacterized protein</fullName>
    </submittedName>
</protein>
<evidence type="ECO:0000313" key="2">
    <source>
        <dbReference type="Proteomes" id="UP001610335"/>
    </source>
</evidence>
<accession>A0ABR4INV1</accession>
<gene>
    <name evidence="1" type="ORF">BDW59DRAFT_159046</name>
</gene>